<feature type="transmembrane region" description="Helical" evidence="3">
    <location>
        <begin position="468"/>
        <end position="493"/>
    </location>
</feature>
<evidence type="ECO:0000313" key="6">
    <source>
        <dbReference type="Proteomes" id="UP000530571"/>
    </source>
</evidence>
<evidence type="ECO:0000256" key="2">
    <source>
        <dbReference type="SAM" id="MobiDB-lite"/>
    </source>
</evidence>
<gene>
    <name evidence="5" type="ORF">GGR30_002847</name>
</gene>
<dbReference type="PANTHER" id="PTHR37813:SF1">
    <property type="entry name" value="FELS-2 PROPHAGE PROTEIN"/>
    <property type="match status" value="1"/>
</dbReference>
<dbReference type="Proteomes" id="UP000530571">
    <property type="component" value="Unassembled WGS sequence"/>
</dbReference>
<comment type="caution">
    <text evidence="5">The sequence shown here is derived from an EMBL/GenBank/DDBJ whole genome shotgun (WGS) entry which is preliminary data.</text>
</comment>
<dbReference type="AlphaFoldDB" id="A0A7W6KKQ4"/>
<keyword evidence="3" id="KW-1133">Transmembrane helix</keyword>
<sequence>MAAGQMALDVLVRLRDLMSGPLRRLSGAVRGFTSLASRIGIVGAAIAGISFIAPISEAAEFQQTLLDMAGTAELTGAAAFKFTEDQKSRFEDLALATGQTSEGISSAVANMYAAGLDGALIDGAIDDIARVSTAANAATDDIAAVATASMLTLGVPANEIERVLAMLVTSGKLGAFELKDMARYFPSLTSQVAKFGVKGQEAVGFLGAALQIARKGTADPAEAANNLKNFLSKILAPATVKNFAEMGVDIQAVMQDAATKGINPIEAVLQKVTKLTGISENQIADMMETAKANGLEGAEALDAVREQLAQIAGAGALGELFQDQQVMDFLIPFMANVDEYKAIRDKMATADGSVIAADFDTQIEGHNRQLITFREIGTQGVREVGMAFGEWLPKINQHLKAGLAQLRAWNDETDGAVDKALVFAGAAVLLGGALGVVGFVLPAVIAGLQLLASPFLMASRGAWTLGTYLYRAAAGTIALQTALATMSGVKLSWLGRLAVGLRGMLFAIPGISWLASGLAAIGGAAAAVTAPVWALIAAVAGVAFAVWRYWEPISNFIAGWSSVMWDAIADVMGALTDFAGWVDSQLIDLGAAFGIDVPAVRAQLADARAVVEGWWSWLTGWFSSLDLWGSIKSAFTMKDYSDEMEAGFRDAGAKAAQAMVDAVKGKIDELITWFSNIGSRILAAIGNINISSLISWPSWEDRPKWMGGTGGMQSQQLPQQPANNNSAEMSGKIVVESAPGTNVVSTSSQSKGGNFTLQGGNSVGMP</sequence>
<keyword evidence="3" id="KW-0812">Transmembrane</keyword>
<organism evidence="5 6">
    <name type="scientific">Martelella radicis</name>
    <dbReference type="NCBI Taxonomy" id="1397476"/>
    <lineage>
        <taxon>Bacteria</taxon>
        <taxon>Pseudomonadati</taxon>
        <taxon>Pseudomonadota</taxon>
        <taxon>Alphaproteobacteria</taxon>
        <taxon>Hyphomicrobiales</taxon>
        <taxon>Aurantimonadaceae</taxon>
        <taxon>Martelella</taxon>
    </lineage>
</organism>
<evidence type="ECO:0000256" key="1">
    <source>
        <dbReference type="ARBA" id="ARBA00022612"/>
    </source>
</evidence>
<dbReference type="RefSeq" id="WP_183487346.1">
    <property type="nucleotide sequence ID" value="NZ_JACIDZ010000009.1"/>
</dbReference>
<feature type="transmembrane region" description="Helical" evidence="3">
    <location>
        <begin position="420"/>
        <end position="448"/>
    </location>
</feature>
<dbReference type="Pfam" id="PF10145">
    <property type="entry name" value="PhageMin_Tail"/>
    <property type="match status" value="1"/>
</dbReference>
<evidence type="ECO:0000313" key="5">
    <source>
        <dbReference type="EMBL" id="MBB4122912.1"/>
    </source>
</evidence>
<feature type="compositionally biased region" description="Polar residues" evidence="2">
    <location>
        <begin position="712"/>
        <end position="728"/>
    </location>
</feature>
<keyword evidence="3" id="KW-0472">Membrane</keyword>
<keyword evidence="6" id="KW-1185">Reference proteome</keyword>
<dbReference type="PANTHER" id="PTHR37813">
    <property type="entry name" value="FELS-2 PROPHAGE PROTEIN"/>
    <property type="match status" value="1"/>
</dbReference>
<proteinExistence type="predicted"/>
<accession>A0A7W6KKQ4</accession>
<protein>
    <submittedName>
        <fullName evidence="5">TP901 family phage tail tape measure protein</fullName>
    </submittedName>
</protein>
<keyword evidence="1" id="KW-1188">Viral release from host cell</keyword>
<name>A0A7W6KKQ4_9HYPH</name>
<feature type="domain" description="Phage tail tape measure protein" evidence="4">
    <location>
        <begin position="92"/>
        <end position="272"/>
    </location>
</feature>
<dbReference type="NCBIfam" id="TIGR01760">
    <property type="entry name" value="tape_meas_TP901"/>
    <property type="match status" value="1"/>
</dbReference>
<feature type="transmembrane region" description="Helical" evidence="3">
    <location>
        <begin position="532"/>
        <end position="550"/>
    </location>
</feature>
<feature type="compositionally biased region" description="Polar residues" evidence="2">
    <location>
        <begin position="739"/>
        <end position="760"/>
    </location>
</feature>
<dbReference type="EMBL" id="JACIDZ010000009">
    <property type="protein sequence ID" value="MBB4122912.1"/>
    <property type="molecule type" value="Genomic_DNA"/>
</dbReference>
<feature type="region of interest" description="Disordered" evidence="2">
    <location>
        <begin position="706"/>
        <end position="766"/>
    </location>
</feature>
<dbReference type="InterPro" id="IPR010090">
    <property type="entry name" value="Phage_tape_meas"/>
</dbReference>
<reference evidence="5 6" key="1">
    <citation type="submission" date="2020-08" db="EMBL/GenBank/DDBJ databases">
        <title>Genomic Encyclopedia of Type Strains, Phase IV (KMG-IV): sequencing the most valuable type-strain genomes for metagenomic binning, comparative biology and taxonomic classification.</title>
        <authorList>
            <person name="Goeker M."/>
        </authorList>
    </citation>
    <scope>NUCLEOTIDE SEQUENCE [LARGE SCALE GENOMIC DNA]</scope>
    <source>
        <strain evidence="5 6">DSM 28101</strain>
    </source>
</reference>
<evidence type="ECO:0000256" key="3">
    <source>
        <dbReference type="SAM" id="Phobius"/>
    </source>
</evidence>
<feature type="transmembrane region" description="Helical" evidence="3">
    <location>
        <begin position="505"/>
        <end position="526"/>
    </location>
</feature>
<evidence type="ECO:0000259" key="4">
    <source>
        <dbReference type="Pfam" id="PF10145"/>
    </source>
</evidence>